<comment type="caution">
    <text evidence="1">The sequence shown here is derived from an EMBL/GenBank/DDBJ whole genome shotgun (WGS) entry which is preliminary data.</text>
</comment>
<name>A0ABV6ICY5_9BURK</name>
<evidence type="ECO:0000313" key="1">
    <source>
        <dbReference type="EMBL" id="MFC0349690.1"/>
    </source>
</evidence>
<gene>
    <name evidence="1" type="ORF">ACFFJH_07710</name>
</gene>
<proteinExistence type="predicted"/>
<dbReference type="Pfam" id="PF23840">
    <property type="entry name" value="Phage_tail_terminator"/>
    <property type="match status" value="1"/>
</dbReference>
<accession>A0ABV6ICY5</accession>
<dbReference type="EMBL" id="JBHLXJ010000008">
    <property type="protein sequence ID" value="MFC0349690.1"/>
    <property type="molecule type" value="Genomic_DNA"/>
</dbReference>
<dbReference type="Proteomes" id="UP001589844">
    <property type="component" value="Unassembled WGS sequence"/>
</dbReference>
<sequence>MKEDDDYLMLEDLLVERIKSELPDIKAVMTAMDLASVQGARQIEPAVHVVYLGDEVGDDSSSQGGNGAAQVVTQQWMVVLVVKFAGTVASGKGNRKKAGPLITKLLRTLSGWQPKGAFRPLRRIRAPKVGYDNGFAYYPYAFKTTLVLKGST</sequence>
<dbReference type="InterPro" id="IPR038042">
    <property type="entry name" value="Gp37-like"/>
</dbReference>
<dbReference type="InterPro" id="IPR056912">
    <property type="entry name" value="Phage_JBD30_tail_term-like"/>
</dbReference>
<reference evidence="1 2" key="1">
    <citation type="submission" date="2024-09" db="EMBL/GenBank/DDBJ databases">
        <authorList>
            <person name="Sun Q."/>
            <person name="Mori K."/>
        </authorList>
    </citation>
    <scope>NUCLEOTIDE SEQUENCE [LARGE SCALE GENOMIC DNA]</scope>
    <source>
        <strain evidence="1 2">CCM 8677</strain>
    </source>
</reference>
<keyword evidence="2" id="KW-1185">Reference proteome</keyword>
<dbReference type="Gene3D" id="3.30.2000.10">
    <property type="entry name" value="Phage tail protein-like"/>
    <property type="match status" value="1"/>
</dbReference>
<organism evidence="1 2">
    <name type="scientific">Undibacterium danionis</name>
    <dbReference type="NCBI Taxonomy" id="1812100"/>
    <lineage>
        <taxon>Bacteria</taxon>
        <taxon>Pseudomonadati</taxon>
        <taxon>Pseudomonadota</taxon>
        <taxon>Betaproteobacteria</taxon>
        <taxon>Burkholderiales</taxon>
        <taxon>Oxalobacteraceae</taxon>
        <taxon>Undibacterium</taxon>
    </lineage>
</organism>
<protein>
    <submittedName>
        <fullName evidence="1">Uncharacterized protein</fullName>
    </submittedName>
</protein>
<evidence type="ECO:0000313" key="2">
    <source>
        <dbReference type="Proteomes" id="UP001589844"/>
    </source>
</evidence>
<dbReference type="RefSeq" id="WP_390211444.1">
    <property type="nucleotide sequence ID" value="NZ_JBHLXJ010000008.1"/>
</dbReference>